<proteinExistence type="predicted"/>
<reference evidence="2" key="1">
    <citation type="submission" date="2020-10" db="EMBL/GenBank/DDBJ databases">
        <authorList>
            <person name="Kikuchi T."/>
        </authorList>
    </citation>
    <scope>NUCLEOTIDE SEQUENCE</scope>
    <source>
        <strain evidence="2">NKZ352</strain>
    </source>
</reference>
<evidence type="ECO:0000313" key="2">
    <source>
        <dbReference type="EMBL" id="CAD6187292.1"/>
    </source>
</evidence>
<feature type="region of interest" description="Disordered" evidence="1">
    <location>
        <begin position="110"/>
        <end position="164"/>
    </location>
</feature>
<dbReference type="Proteomes" id="UP000835052">
    <property type="component" value="Unassembled WGS sequence"/>
</dbReference>
<dbReference type="EMBL" id="CAJGYM010000006">
    <property type="protein sequence ID" value="CAD6187292.1"/>
    <property type="molecule type" value="Genomic_DNA"/>
</dbReference>
<organism evidence="2 3">
    <name type="scientific">Caenorhabditis auriculariae</name>
    <dbReference type="NCBI Taxonomy" id="2777116"/>
    <lineage>
        <taxon>Eukaryota</taxon>
        <taxon>Metazoa</taxon>
        <taxon>Ecdysozoa</taxon>
        <taxon>Nematoda</taxon>
        <taxon>Chromadorea</taxon>
        <taxon>Rhabditida</taxon>
        <taxon>Rhabditina</taxon>
        <taxon>Rhabditomorpha</taxon>
        <taxon>Rhabditoidea</taxon>
        <taxon>Rhabditidae</taxon>
        <taxon>Peloderinae</taxon>
        <taxon>Caenorhabditis</taxon>
    </lineage>
</organism>
<feature type="compositionally biased region" description="Basic and acidic residues" evidence="1">
    <location>
        <begin position="110"/>
        <end position="130"/>
    </location>
</feature>
<gene>
    <name evidence="2" type="ORF">CAUJ_LOCUS3211</name>
</gene>
<evidence type="ECO:0000256" key="1">
    <source>
        <dbReference type="SAM" id="MobiDB-lite"/>
    </source>
</evidence>
<dbReference type="AlphaFoldDB" id="A0A8S1GWL7"/>
<keyword evidence="3" id="KW-1185">Reference proteome</keyword>
<sequence length="164" mass="19163">MPQRLSWPLNRMLRKHQNKLYTTPECSFVASLARLGLRNCFCFNSDGSSSDGSSSLISQPLQSHCQQLHQLENQTKRRLDQGRTERMHERALKNIKMKFFLKEHQKLDPKQNCELDREQKEEEEEERSRPSNEGANERMIGIGDRLSRASATLSPARFPCRRDF</sequence>
<evidence type="ECO:0000313" key="3">
    <source>
        <dbReference type="Proteomes" id="UP000835052"/>
    </source>
</evidence>
<accession>A0A8S1GWL7</accession>
<protein>
    <submittedName>
        <fullName evidence="2">Uncharacterized protein</fullName>
    </submittedName>
</protein>
<comment type="caution">
    <text evidence="2">The sequence shown here is derived from an EMBL/GenBank/DDBJ whole genome shotgun (WGS) entry which is preliminary data.</text>
</comment>
<name>A0A8S1GWL7_9PELO</name>